<keyword evidence="1" id="KW-1185">Reference proteome</keyword>
<dbReference type="WBParaSite" id="GPLIN_001614500">
    <property type="protein sequence ID" value="GPLIN_001614500"/>
    <property type="gene ID" value="GPLIN_001614500"/>
</dbReference>
<evidence type="ECO:0000313" key="1">
    <source>
        <dbReference type="Proteomes" id="UP000050741"/>
    </source>
</evidence>
<accession>A0A183CTD7</accession>
<reference evidence="1" key="1">
    <citation type="submission" date="2014-05" db="EMBL/GenBank/DDBJ databases">
        <title>The genome and life-stage specific transcriptomes of Globodera pallida elucidate key aspects of plant parasitism by a cyst nematode.</title>
        <authorList>
            <person name="Cotton J.A."/>
            <person name="Lilley C.J."/>
            <person name="Jones L.M."/>
            <person name="Kikuchi T."/>
            <person name="Reid A.J."/>
            <person name="Thorpe P."/>
            <person name="Tsai I.J."/>
            <person name="Beasley H."/>
            <person name="Blok V."/>
            <person name="Cock P.J.A."/>
            <person name="Van den Akker S.E."/>
            <person name="Holroyd N."/>
            <person name="Hunt M."/>
            <person name="Mantelin S."/>
            <person name="Naghra H."/>
            <person name="Pain A."/>
            <person name="Palomares-Rius J.E."/>
            <person name="Zarowiecki M."/>
            <person name="Berriman M."/>
            <person name="Jones J.T."/>
            <person name="Urwin P.E."/>
        </authorList>
    </citation>
    <scope>NUCLEOTIDE SEQUENCE [LARGE SCALE GENOMIC DNA]</scope>
    <source>
        <strain evidence="1">Lindley</strain>
    </source>
</reference>
<protein>
    <submittedName>
        <fullName evidence="2">Transposase</fullName>
    </submittedName>
</protein>
<dbReference type="AlphaFoldDB" id="A0A183CTD7"/>
<reference evidence="2" key="2">
    <citation type="submission" date="2016-06" db="UniProtKB">
        <authorList>
            <consortium name="WormBaseParasite"/>
        </authorList>
    </citation>
    <scope>IDENTIFICATION</scope>
</reference>
<proteinExistence type="predicted"/>
<evidence type="ECO:0000313" key="2">
    <source>
        <dbReference type="WBParaSite" id="GPLIN_001614500"/>
    </source>
</evidence>
<organism evidence="1 2">
    <name type="scientific">Globodera pallida</name>
    <name type="common">Potato cyst nematode worm</name>
    <name type="synonym">Heterodera pallida</name>
    <dbReference type="NCBI Taxonomy" id="36090"/>
    <lineage>
        <taxon>Eukaryota</taxon>
        <taxon>Metazoa</taxon>
        <taxon>Ecdysozoa</taxon>
        <taxon>Nematoda</taxon>
        <taxon>Chromadorea</taxon>
        <taxon>Rhabditida</taxon>
        <taxon>Tylenchina</taxon>
        <taxon>Tylenchomorpha</taxon>
        <taxon>Tylenchoidea</taxon>
        <taxon>Heteroderidae</taxon>
        <taxon>Heteroderinae</taxon>
        <taxon>Globodera</taxon>
    </lineage>
</organism>
<sequence>MGVLARALPPFELFRAVFRHQRLGRARYLLGWSADLPPLSSSNPGVSPRRLAAATSAIGCKPWGAPVAGFRC</sequence>
<name>A0A183CTD7_GLOPA</name>
<dbReference type="Proteomes" id="UP000050741">
    <property type="component" value="Unassembled WGS sequence"/>
</dbReference>